<dbReference type="Pfam" id="PF19818">
    <property type="entry name" value="DUF6301"/>
    <property type="match status" value="1"/>
</dbReference>
<feature type="region of interest" description="Disordered" evidence="1">
    <location>
        <begin position="394"/>
        <end position="413"/>
    </location>
</feature>
<reference evidence="2 3" key="1">
    <citation type="submission" date="2018-06" db="EMBL/GenBank/DDBJ databases">
        <authorList>
            <consortium name="Pathogen Informatics"/>
            <person name="Doyle S."/>
        </authorList>
    </citation>
    <scope>NUCLEOTIDE SEQUENCE [LARGE SCALE GENOMIC DNA]</scope>
    <source>
        <strain evidence="2 3">NCTC13184</strain>
    </source>
</reference>
<dbReference type="Proteomes" id="UP000255082">
    <property type="component" value="Unassembled WGS sequence"/>
</dbReference>
<protein>
    <submittedName>
        <fullName evidence="2">Uncharacterized protein</fullName>
    </submittedName>
</protein>
<dbReference type="InterPro" id="IPR046268">
    <property type="entry name" value="DUF6301"/>
</dbReference>
<feature type="region of interest" description="Disordered" evidence="1">
    <location>
        <begin position="163"/>
        <end position="243"/>
    </location>
</feature>
<accession>A0A378WRV1</accession>
<evidence type="ECO:0000313" key="2">
    <source>
        <dbReference type="EMBL" id="SUA43622.1"/>
    </source>
</evidence>
<evidence type="ECO:0000313" key="3">
    <source>
        <dbReference type="Proteomes" id="UP000255082"/>
    </source>
</evidence>
<dbReference type="AlphaFoldDB" id="A0A378WRV1"/>
<gene>
    <name evidence="2" type="ORF">NCTC13184_02991</name>
</gene>
<dbReference type="OrthoDB" id="4508863at2"/>
<feature type="compositionally biased region" description="Pro residues" evidence="1">
    <location>
        <begin position="198"/>
        <end position="211"/>
    </location>
</feature>
<proteinExistence type="predicted"/>
<organism evidence="2 3">
    <name type="scientific">Nocardia africana</name>
    <dbReference type="NCBI Taxonomy" id="134964"/>
    <lineage>
        <taxon>Bacteria</taxon>
        <taxon>Bacillati</taxon>
        <taxon>Actinomycetota</taxon>
        <taxon>Actinomycetes</taxon>
        <taxon>Mycobacteriales</taxon>
        <taxon>Nocardiaceae</taxon>
        <taxon>Nocardia</taxon>
    </lineage>
</organism>
<feature type="compositionally biased region" description="Basic and acidic residues" evidence="1">
    <location>
        <begin position="212"/>
        <end position="231"/>
    </location>
</feature>
<name>A0A378WRV1_9NOCA</name>
<dbReference type="RefSeq" id="WP_128145199.1">
    <property type="nucleotide sequence ID" value="NZ_JAJFOE010000001.1"/>
</dbReference>
<evidence type="ECO:0000256" key="1">
    <source>
        <dbReference type="SAM" id="MobiDB-lite"/>
    </source>
</evidence>
<sequence>MTPIRPRTALLRRHDTVTAEGELDQSCLDQLGANLSLTMTGTVDDPPGTELGYREIPSPSGPYFLNSRIALVRSGPRQVTFTLDTVPSRTTVTTLQCLIETGARAAGLTVTDTTQTPLPPVAEPAPEEVARIEARRRRKFAEIGYDPTIDLGAVPLQATLDEANREPAPDPSLYKVGPQPWRDAQQAHTEEDVDEEPPAPVWQPPPLPEPWGKPRDTSECGERATASERLEAPLFTPPRPPVDRSVMNDQELVEFVRRIRNLVWSWNIHDLISLLAEAGSTEIVKWDAQRLTFDSRYNVASSHINLVGDTVTDIDLPVASFTTDDSDDSAARVERAYTRMVRALTNTYGDPSATANDGSRSTWVGIENTVSLVRTPLSVRAVFTLNDGVKIIRGEDKHEHRRPSTEHRHPTEE</sequence>
<dbReference type="EMBL" id="UGRU01000001">
    <property type="protein sequence ID" value="SUA43622.1"/>
    <property type="molecule type" value="Genomic_DNA"/>
</dbReference>